<accession>A0ACB7EXY2</accession>
<organism evidence="1 2">
    <name type="scientific">Nibea albiflora</name>
    <name type="common">Yellow drum</name>
    <name type="synonym">Corvina albiflora</name>
    <dbReference type="NCBI Taxonomy" id="240163"/>
    <lineage>
        <taxon>Eukaryota</taxon>
        <taxon>Metazoa</taxon>
        <taxon>Chordata</taxon>
        <taxon>Craniata</taxon>
        <taxon>Vertebrata</taxon>
        <taxon>Euteleostomi</taxon>
        <taxon>Actinopterygii</taxon>
        <taxon>Neopterygii</taxon>
        <taxon>Teleostei</taxon>
        <taxon>Neoteleostei</taxon>
        <taxon>Acanthomorphata</taxon>
        <taxon>Eupercaria</taxon>
        <taxon>Sciaenidae</taxon>
        <taxon>Nibea</taxon>
    </lineage>
</organism>
<sequence length="116" mass="12861">MPPTAQRWRVSRINWASLRGEQWRPEAVLLSRRRGGGSLPVVSPCRSFWERRHTCTKAPQSSHQPAPGVQGPGCRGREKNGTLTTEQLDSVSRMSSSWPESKPEASQAPLTSELSP</sequence>
<evidence type="ECO:0000313" key="2">
    <source>
        <dbReference type="Proteomes" id="UP000805704"/>
    </source>
</evidence>
<comment type="caution">
    <text evidence="1">The sequence shown here is derived from an EMBL/GenBank/DDBJ whole genome shotgun (WGS) entry which is preliminary data.</text>
</comment>
<evidence type="ECO:0000313" key="1">
    <source>
        <dbReference type="EMBL" id="KAG8006911.1"/>
    </source>
</evidence>
<keyword evidence="2" id="KW-1185">Reference proteome</keyword>
<dbReference type="Proteomes" id="UP000805704">
    <property type="component" value="Chromosome 20"/>
</dbReference>
<proteinExistence type="predicted"/>
<dbReference type="EMBL" id="CM024808">
    <property type="protein sequence ID" value="KAG8006911.1"/>
    <property type="molecule type" value="Genomic_DNA"/>
</dbReference>
<protein>
    <submittedName>
        <fullName evidence="1">Uncharacterized protein</fullName>
    </submittedName>
</protein>
<name>A0ACB7EXY2_NIBAL</name>
<gene>
    <name evidence="1" type="ORF">GBF38_022977</name>
</gene>
<reference evidence="1" key="1">
    <citation type="submission" date="2020-04" db="EMBL/GenBank/DDBJ databases">
        <title>A chromosome-scale assembly and high-density genetic map of the yellow drum (Nibea albiflora) genome.</title>
        <authorList>
            <person name="Xu D."/>
            <person name="Zhang W."/>
            <person name="Chen R."/>
            <person name="Tan P."/>
            <person name="Wang L."/>
            <person name="Song H."/>
            <person name="Tian L."/>
            <person name="Zhu Q."/>
            <person name="Wang B."/>
        </authorList>
    </citation>
    <scope>NUCLEOTIDE SEQUENCE</scope>
    <source>
        <strain evidence="1">ZJHYS-2018</strain>
    </source>
</reference>